<protein>
    <submittedName>
        <fullName evidence="1">Uncharacterized protein</fullName>
    </submittedName>
</protein>
<gene>
    <name evidence="1" type="ORF">ACFSOZ_37230</name>
</gene>
<sequence>MEPDHFRRHPPFAGRRRQVVERAGPHSSICDAILTAEPGVITSRSTAGNLAGGIAVSDKANGAGDARRAWPLIKLWSVEPGGCVALAALCHRDEIELTGKCVAVAVGG</sequence>
<dbReference type="EMBL" id="JBHUGZ010000031">
    <property type="protein sequence ID" value="MFD1988068.1"/>
    <property type="molecule type" value="Genomic_DNA"/>
</dbReference>
<comment type="caution">
    <text evidence="1">The sequence shown here is derived from an EMBL/GenBank/DDBJ whole genome shotgun (WGS) entry which is preliminary data.</text>
</comment>
<evidence type="ECO:0000313" key="1">
    <source>
        <dbReference type="EMBL" id="MFD1988068.1"/>
    </source>
</evidence>
<evidence type="ECO:0000313" key="2">
    <source>
        <dbReference type="Proteomes" id="UP001597405"/>
    </source>
</evidence>
<dbReference type="RefSeq" id="WP_379106870.1">
    <property type="nucleotide sequence ID" value="NZ_JBHUGZ010000031.1"/>
</dbReference>
<dbReference type="Proteomes" id="UP001597405">
    <property type="component" value="Unassembled WGS sequence"/>
</dbReference>
<name>A0ABW4UKL3_9HYPH</name>
<organism evidence="1 2">
    <name type="scientific">Mesorhizobium newzealandense</name>
    <dbReference type="NCBI Taxonomy" id="1300302"/>
    <lineage>
        <taxon>Bacteria</taxon>
        <taxon>Pseudomonadati</taxon>
        <taxon>Pseudomonadota</taxon>
        <taxon>Alphaproteobacteria</taxon>
        <taxon>Hyphomicrobiales</taxon>
        <taxon>Phyllobacteriaceae</taxon>
        <taxon>Mesorhizobium</taxon>
    </lineage>
</organism>
<reference evidence="2" key="1">
    <citation type="journal article" date="2019" name="Int. J. Syst. Evol. Microbiol.">
        <title>The Global Catalogue of Microorganisms (GCM) 10K type strain sequencing project: providing services to taxonomists for standard genome sequencing and annotation.</title>
        <authorList>
            <consortium name="The Broad Institute Genomics Platform"/>
            <consortium name="The Broad Institute Genome Sequencing Center for Infectious Disease"/>
            <person name="Wu L."/>
            <person name="Ma J."/>
        </authorList>
    </citation>
    <scope>NUCLEOTIDE SEQUENCE [LARGE SCALE GENOMIC DNA]</scope>
    <source>
        <strain evidence="2">CGMCC 1.16225</strain>
    </source>
</reference>
<accession>A0ABW4UKL3</accession>
<keyword evidence="2" id="KW-1185">Reference proteome</keyword>
<proteinExistence type="predicted"/>